<dbReference type="RefSeq" id="WP_028287036.1">
    <property type="nucleotide sequence ID" value="NZ_BMLF01000002.1"/>
</dbReference>
<name>A0A917T2Z5_9RHOB</name>
<protein>
    <recommendedName>
        <fullName evidence="3">Asparaginase</fullName>
    </recommendedName>
</protein>
<dbReference type="EMBL" id="BMLF01000002">
    <property type="protein sequence ID" value="GGM07468.1"/>
    <property type="molecule type" value="Genomic_DNA"/>
</dbReference>
<reference evidence="1" key="1">
    <citation type="journal article" date="2014" name="Int. J. Syst. Evol. Microbiol.">
        <title>Complete genome sequence of Corynebacterium casei LMG S-19264T (=DSM 44701T), isolated from a smear-ripened cheese.</title>
        <authorList>
            <consortium name="US DOE Joint Genome Institute (JGI-PGF)"/>
            <person name="Walter F."/>
            <person name="Albersmeier A."/>
            <person name="Kalinowski J."/>
            <person name="Ruckert C."/>
        </authorList>
    </citation>
    <scope>NUCLEOTIDE SEQUENCE</scope>
    <source>
        <strain evidence="1">CGMCC 1.6293</strain>
    </source>
</reference>
<keyword evidence="2" id="KW-1185">Reference proteome</keyword>
<evidence type="ECO:0000313" key="2">
    <source>
        <dbReference type="Proteomes" id="UP000649829"/>
    </source>
</evidence>
<dbReference type="PANTHER" id="PTHR42110:SF1">
    <property type="entry name" value="L-ASPARAGINASE, PUTATIVE (AFU_ORTHOLOGUE AFUA_3G11890)-RELATED"/>
    <property type="match status" value="1"/>
</dbReference>
<sequence length="334" mass="34725">MTQPVPMVDVIRGDMVESRHAGHAVICDASGGIVRSWGDPDLAIYPRSSCKMIQALPLIESGAADAAGLGPRQLALSCASHNGAAIHTRPVTEWLNALGLGEDDLRCGPQEPADIPARDALIRAGDSPCQVHNNCSGKHSGFLTLNRHLGAGSEYHEPDHPVQRAVLEAFEAVTDETSPGYGIDGCSAPNFACSVHGLARAMARFAAARSGQGTREDAMVRLREAMVAHPELVAGEGRACTSLMRAMNGVAVKTGAEAVFVAILPDQGLGVAVKIVDGTTRGAETAVAAILSGLGVLDPQHPAARALLETPIASRRGIPAGRIQPTEALLTGWS</sequence>
<accession>A0A917T2Z5</accession>
<evidence type="ECO:0000313" key="1">
    <source>
        <dbReference type="EMBL" id="GGM07468.1"/>
    </source>
</evidence>
<reference evidence="1" key="2">
    <citation type="submission" date="2020-09" db="EMBL/GenBank/DDBJ databases">
        <authorList>
            <person name="Sun Q."/>
            <person name="Zhou Y."/>
        </authorList>
    </citation>
    <scope>NUCLEOTIDE SEQUENCE</scope>
    <source>
        <strain evidence="1">CGMCC 1.6293</strain>
    </source>
</reference>
<comment type="caution">
    <text evidence="1">The sequence shown here is derived from an EMBL/GenBank/DDBJ whole genome shotgun (WGS) entry which is preliminary data.</text>
</comment>
<dbReference type="Pfam" id="PF06089">
    <property type="entry name" value="Asparaginase_II"/>
    <property type="match status" value="1"/>
</dbReference>
<gene>
    <name evidence="1" type="ORF">GCM10011534_31800</name>
</gene>
<dbReference type="InterPro" id="IPR010349">
    <property type="entry name" value="Asparaginase_II"/>
</dbReference>
<proteinExistence type="predicted"/>
<dbReference type="Proteomes" id="UP000649829">
    <property type="component" value="Unassembled WGS sequence"/>
</dbReference>
<evidence type="ECO:0008006" key="3">
    <source>
        <dbReference type="Google" id="ProtNLM"/>
    </source>
</evidence>
<dbReference type="PANTHER" id="PTHR42110">
    <property type="entry name" value="L-ASPARAGINASE, PUTATIVE (AFU_ORTHOLOGUE AFUA_3G11890)-RELATED"/>
    <property type="match status" value="1"/>
</dbReference>
<dbReference type="AlphaFoldDB" id="A0A917T2Z5"/>
<organism evidence="1 2">
    <name type="scientific">Pseudooceanicola nanhaiensis</name>
    <dbReference type="NCBI Taxonomy" id="375761"/>
    <lineage>
        <taxon>Bacteria</taxon>
        <taxon>Pseudomonadati</taxon>
        <taxon>Pseudomonadota</taxon>
        <taxon>Alphaproteobacteria</taxon>
        <taxon>Rhodobacterales</taxon>
        <taxon>Paracoccaceae</taxon>
        <taxon>Pseudooceanicola</taxon>
    </lineage>
</organism>